<dbReference type="InterPro" id="IPR003340">
    <property type="entry name" value="B3_DNA-bd"/>
</dbReference>
<dbReference type="SUPFAM" id="SSF101936">
    <property type="entry name" value="DNA-binding pseudobarrel domain"/>
    <property type="match status" value="1"/>
</dbReference>
<dbReference type="Proteomes" id="UP000077755">
    <property type="component" value="Chromosome 5"/>
</dbReference>
<evidence type="ECO:0000256" key="2">
    <source>
        <dbReference type="ARBA" id="ARBA00023015"/>
    </source>
</evidence>
<accession>A0AAF1B445</accession>
<dbReference type="GO" id="GO:0003677">
    <property type="term" value="F:DNA binding"/>
    <property type="evidence" value="ECO:0007669"/>
    <property type="project" value="UniProtKB-KW"/>
</dbReference>
<evidence type="ECO:0000313" key="9">
    <source>
        <dbReference type="Proteomes" id="UP000077755"/>
    </source>
</evidence>
<feature type="domain" description="TF-B3" evidence="7">
    <location>
        <begin position="18"/>
        <end position="109"/>
    </location>
</feature>
<dbReference type="InterPro" id="IPR015300">
    <property type="entry name" value="DNA-bd_pseudobarrel_sf"/>
</dbReference>
<dbReference type="InterPro" id="IPR044837">
    <property type="entry name" value="REM16-like"/>
</dbReference>
<keyword evidence="4" id="KW-0804">Transcription</keyword>
<dbReference type="SMART" id="SM01019">
    <property type="entry name" value="B3"/>
    <property type="match status" value="1"/>
</dbReference>
<keyword evidence="5" id="KW-0539">Nucleus</keyword>
<evidence type="ECO:0000259" key="7">
    <source>
        <dbReference type="PROSITE" id="PS50863"/>
    </source>
</evidence>
<dbReference type="EMBL" id="CP093347">
    <property type="protein sequence ID" value="WOH02496.1"/>
    <property type="molecule type" value="Genomic_DNA"/>
</dbReference>
<dbReference type="PANTHER" id="PTHR31391">
    <property type="entry name" value="B3 DOMAIN-CONTAINING PROTEIN OS11G0197600-RELATED"/>
    <property type="match status" value="1"/>
</dbReference>
<evidence type="ECO:0000256" key="5">
    <source>
        <dbReference type="ARBA" id="ARBA00023242"/>
    </source>
</evidence>
<dbReference type="Gene3D" id="2.40.330.10">
    <property type="entry name" value="DNA-binding pseudobarrel domain"/>
    <property type="match status" value="1"/>
</dbReference>
<sequence length="321" mass="36816">MERAREIQANLPSRFPSFVKYMLRSHVTGGFWLGLPKNFTCNHLPEKNDIVVLVDETGVEHETNYLWEKNGLSGGWRKFSLDHQLREGDVLIFHLIDECKFKVYIVRVKSEALIETDIDLSLVNLGARATEMVGDVKTFSHFNIIVYGFSIDHRISQHLRVKYYELCCSQKSYLHDQLKDGLNLQLVVGVISETISIADAIRSSMPTSSENLISWDKILEGFEILGMKVGFLRARINKLVTISSDAKDALERKILEKVNAEEELRALILEKVKAEKEVKALQIKLIDVKKVIANSDHKIEYMKKRAERLEAVFLQESKAPW</sequence>
<comment type="subcellular location">
    <subcellularLocation>
        <location evidence="1">Nucleus</location>
    </subcellularLocation>
</comment>
<evidence type="ECO:0000313" key="8">
    <source>
        <dbReference type="EMBL" id="WOH02496.1"/>
    </source>
</evidence>
<name>A0AAF1B445_DAUCS</name>
<keyword evidence="3" id="KW-0238">DNA-binding</keyword>
<evidence type="ECO:0000256" key="6">
    <source>
        <dbReference type="SAM" id="Coils"/>
    </source>
</evidence>
<organism evidence="8 9">
    <name type="scientific">Daucus carota subsp. sativus</name>
    <name type="common">Carrot</name>
    <dbReference type="NCBI Taxonomy" id="79200"/>
    <lineage>
        <taxon>Eukaryota</taxon>
        <taxon>Viridiplantae</taxon>
        <taxon>Streptophyta</taxon>
        <taxon>Embryophyta</taxon>
        <taxon>Tracheophyta</taxon>
        <taxon>Spermatophyta</taxon>
        <taxon>Magnoliopsida</taxon>
        <taxon>eudicotyledons</taxon>
        <taxon>Gunneridae</taxon>
        <taxon>Pentapetalae</taxon>
        <taxon>asterids</taxon>
        <taxon>campanulids</taxon>
        <taxon>Apiales</taxon>
        <taxon>Apiaceae</taxon>
        <taxon>Apioideae</taxon>
        <taxon>Scandiceae</taxon>
        <taxon>Daucinae</taxon>
        <taxon>Daucus</taxon>
        <taxon>Daucus sect. Daucus</taxon>
    </lineage>
</organism>
<feature type="coiled-coil region" evidence="6">
    <location>
        <begin position="243"/>
        <end position="291"/>
    </location>
</feature>
<reference evidence="8" key="1">
    <citation type="journal article" date="2016" name="Nat. Genet.">
        <title>A high-quality carrot genome assembly provides new insights into carotenoid accumulation and asterid genome evolution.</title>
        <authorList>
            <person name="Iorizzo M."/>
            <person name="Ellison S."/>
            <person name="Senalik D."/>
            <person name="Zeng P."/>
            <person name="Satapoomin P."/>
            <person name="Huang J."/>
            <person name="Bowman M."/>
            <person name="Iovene M."/>
            <person name="Sanseverino W."/>
            <person name="Cavagnaro P."/>
            <person name="Yildiz M."/>
            <person name="Macko-Podgorni A."/>
            <person name="Moranska E."/>
            <person name="Grzebelus E."/>
            <person name="Grzebelus D."/>
            <person name="Ashrafi H."/>
            <person name="Zheng Z."/>
            <person name="Cheng S."/>
            <person name="Spooner D."/>
            <person name="Van Deynze A."/>
            <person name="Simon P."/>
        </authorList>
    </citation>
    <scope>NUCLEOTIDE SEQUENCE</scope>
    <source>
        <tissue evidence="8">Leaf</tissue>
    </source>
</reference>
<keyword evidence="9" id="KW-1185">Reference proteome</keyword>
<keyword evidence="2" id="KW-0805">Transcription regulation</keyword>
<dbReference type="PANTHER" id="PTHR31391:SF101">
    <property type="entry name" value="B3 DOMAIN-CONTAINING PROTEIN OS01G0234100"/>
    <property type="match status" value="1"/>
</dbReference>
<evidence type="ECO:0000256" key="3">
    <source>
        <dbReference type="ARBA" id="ARBA00023125"/>
    </source>
</evidence>
<dbReference type="AlphaFoldDB" id="A0AAF1B445"/>
<reference evidence="8" key="2">
    <citation type="submission" date="2022-03" db="EMBL/GenBank/DDBJ databases">
        <title>Draft title - Genomic analysis of global carrot germplasm unveils the trajectory of domestication and the origin of high carotenoid orange carrot.</title>
        <authorList>
            <person name="Iorizzo M."/>
            <person name="Ellison S."/>
            <person name="Senalik D."/>
            <person name="Macko-Podgorni A."/>
            <person name="Grzebelus D."/>
            <person name="Bostan H."/>
            <person name="Rolling W."/>
            <person name="Curaba J."/>
            <person name="Simon P."/>
        </authorList>
    </citation>
    <scope>NUCLEOTIDE SEQUENCE</scope>
    <source>
        <tissue evidence="8">Leaf</tissue>
    </source>
</reference>
<gene>
    <name evidence="8" type="ORF">DCAR_0521885</name>
</gene>
<evidence type="ECO:0000256" key="4">
    <source>
        <dbReference type="ARBA" id="ARBA00023163"/>
    </source>
</evidence>
<dbReference type="CDD" id="cd10017">
    <property type="entry name" value="B3_DNA"/>
    <property type="match status" value="1"/>
</dbReference>
<protein>
    <recommendedName>
        <fullName evidence="7">TF-B3 domain-containing protein</fullName>
    </recommendedName>
</protein>
<dbReference type="GO" id="GO:0005634">
    <property type="term" value="C:nucleus"/>
    <property type="evidence" value="ECO:0007669"/>
    <property type="project" value="UniProtKB-SubCell"/>
</dbReference>
<dbReference type="Pfam" id="PF02362">
    <property type="entry name" value="B3"/>
    <property type="match status" value="1"/>
</dbReference>
<evidence type="ECO:0000256" key="1">
    <source>
        <dbReference type="ARBA" id="ARBA00004123"/>
    </source>
</evidence>
<dbReference type="PROSITE" id="PS50863">
    <property type="entry name" value="B3"/>
    <property type="match status" value="1"/>
</dbReference>
<keyword evidence="6" id="KW-0175">Coiled coil</keyword>
<proteinExistence type="predicted"/>